<organism evidence="1 2">
    <name type="scientific">Rhizopus microsporus</name>
    <dbReference type="NCBI Taxonomy" id="58291"/>
    <lineage>
        <taxon>Eukaryota</taxon>
        <taxon>Fungi</taxon>
        <taxon>Fungi incertae sedis</taxon>
        <taxon>Mucoromycota</taxon>
        <taxon>Mucoromycotina</taxon>
        <taxon>Mucoromycetes</taxon>
        <taxon>Mucorales</taxon>
        <taxon>Mucorineae</taxon>
        <taxon>Rhizopodaceae</taxon>
        <taxon>Rhizopus</taxon>
    </lineage>
</organism>
<dbReference type="EMBL" id="KV921323">
    <property type="protein sequence ID" value="ORE18753.1"/>
    <property type="molecule type" value="Genomic_DNA"/>
</dbReference>
<sequence>DFCQYFCMPETTGCMLFICDHKADVWPITEFSPLYRCNFLLTLAHFLHCFG</sequence>
<evidence type="ECO:0000313" key="2">
    <source>
        <dbReference type="Proteomes" id="UP000242381"/>
    </source>
</evidence>
<name>A0A1X0S359_RHIZD</name>
<reference evidence="1 2" key="1">
    <citation type="journal article" date="2016" name="Proc. Natl. Acad. Sci. U.S.A.">
        <title>Lipid metabolic changes in an early divergent fungus govern the establishment of a mutualistic symbiosis with endobacteria.</title>
        <authorList>
            <person name="Lastovetsky O.A."/>
            <person name="Gaspar M.L."/>
            <person name="Mondo S.J."/>
            <person name="LaButti K.M."/>
            <person name="Sandor L."/>
            <person name="Grigoriev I.V."/>
            <person name="Henry S.A."/>
            <person name="Pawlowska T.E."/>
        </authorList>
    </citation>
    <scope>NUCLEOTIDE SEQUENCE [LARGE SCALE GENOMIC DNA]</scope>
    <source>
        <strain evidence="1 2">ATCC 11559</strain>
    </source>
</reference>
<dbReference type="AlphaFoldDB" id="A0A1X0S359"/>
<dbReference type="Proteomes" id="UP000242381">
    <property type="component" value="Unassembled WGS sequence"/>
</dbReference>
<accession>A0A1X0S359</accession>
<evidence type="ECO:0000313" key="1">
    <source>
        <dbReference type="EMBL" id="ORE18753.1"/>
    </source>
</evidence>
<protein>
    <submittedName>
        <fullName evidence="1">Uncharacterized protein</fullName>
    </submittedName>
</protein>
<gene>
    <name evidence="1" type="ORF">BCV71DRAFT_178925</name>
</gene>
<proteinExistence type="predicted"/>
<feature type="non-terminal residue" evidence="1">
    <location>
        <position position="1"/>
    </location>
</feature>